<protein>
    <submittedName>
        <fullName evidence="1">Uncharacterized protein</fullName>
    </submittedName>
</protein>
<dbReference type="KEGG" id="vil:CFK37_18335"/>
<dbReference type="Proteomes" id="UP000198312">
    <property type="component" value="Chromosome"/>
</dbReference>
<sequence length="61" mass="6811">MSLPEELKEGFTLESFFDIYGNILQVIEVKGVDEELINMIAEWSQAIASILALMAAMQGDF</sequence>
<evidence type="ECO:0000313" key="1">
    <source>
        <dbReference type="EMBL" id="ASK63975.1"/>
    </source>
</evidence>
<organism evidence="1 2">
    <name type="scientific">Virgibacillus phasianinus</name>
    <dbReference type="NCBI Taxonomy" id="2017483"/>
    <lineage>
        <taxon>Bacteria</taxon>
        <taxon>Bacillati</taxon>
        <taxon>Bacillota</taxon>
        <taxon>Bacilli</taxon>
        <taxon>Bacillales</taxon>
        <taxon>Bacillaceae</taxon>
        <taxon>Virgibacillus</taxon>
    </lineage>
</organism>
<gene>
    <name evidence="1" type="ORF">CFK37_18335</name>
</gene>
<dbReference type="EMBL" id="CP022315">
    <property type="protein sequence ID" value="ASK63975.1"/>
    <property type="molecule type" value="Genomic_DNA"/>
</dbReference>
<name>A0A220U7G0_9BACI</name>
<reference evidence="1 2" key="1">
    <citation type="submission" date="2017-07" db="EMBL/GenBank/DDBJ databases">
        <title>Virgibacillus sp. LM2416.</title>
        <authorList>
            <person name="Tak E.J."/>
            <person name="Bae J.-W."/>
        </authorList>
    </citation>
    <scope>NUCLEOTIDE SEQUENCE [LARGE SCALE GENOMIC DNA]</scope>
    <source>
        <strain evidence="1 2">LM2416</strain>
    </source>
</reference>
<evidence type="ECO:0000313" key="2">
    <source>
        <dbReference type="Proteomes" id="UP000198312"/>
    </source>
</evidence>
<dbReference type="AlphaFoldDB" id="A0A220U7G0"/>
<keyword evidence="2" id="KW-1185">Reference proteome</keyword>
<proteinExistence type="predicted"/>
<accession>A0A220U7G0</accession>